<organism evidence="2 3">
    <name type="scientific">Candidatus Uhrbacteria bacterium RIFCSPLOWO2_02_FULL_48_18</name>
    <dbReference type="NCBI Taxonomy" id="1802408"/>
    <lineage>
        <taxon>Bacteria</taxon>
        <taxon>Candidatus Uhriibacteriota</taxon>
    </lineage>
</organism>
<accession>A0A1F7V9Z2</accession>
<dbReference type="EMBL" id="MGEQ01000004">
    <property type="protein sequence ID" value="OGL86857.1"/>
    <property type="molecule type" value="Genomic_DNA"/>
</dbReference>
<feature type="transmembrane region" description="Helical" evidence="1">
    <location>
        <begin position="7"/>
        <end position="26"/>
    </location>
</feature>
<name>A0A1F7V9Z2_9BACT</name>
<gene>
    <name evidence="2" type="ORF">A3I41_01095</name>
</gene>
<keyword evidence="1" id="KW-1133">Transmembrane helix</keyword>
<reference evidence="2 3" key="1">
    <citation type="journal article" date="2016" name="Nat. Commun.">
        <title>Thousands of microbial genomes shed light on interconnected biogeochemical processes in an aquifer system.</title>
        <authorList>
            <person name="Anantharaman K."/>
            <person name="Brown C.T."/>
            <person name="Hug L.A."/>
            <person name="Sharon I."/>
            <person name="Castelle C.J."/>
            <person name="Probst A.J."/>
            <person name="Thomas B.C."/>
            <person name="Singh A."/>
            <person name="Wilkins M.J."/>
            <person name="Karaoz U."/>
            <person name="Brodie E.L."/>
            <person name="Williams K.H."/>
            <person name="Hubbard S.S."/>
            <person name="Banfield J.F."/>
        </authorList>
    </citation>
    <scope>NUCLEOTIDE SEQUENCE [LARGE SCALE GENOMIC DNA]</scope>
</reference>
<dbReference type="AlphaFoldDB" id="A0A1F7V9Z2"/>
<proteinExistence type="predicted"/>
<protein>
    <submittedName>
        <fullName evidence="2">Uncharacterized protein</fullName>
    </submittedName>
</protein>
<comment type="caution">
    <text evidence="2">The sequence shown here is derived from an EMBL/GenBank/DDBJ whole genome shotgun (WGS) entry which is preliminary data.</text>
</comment>
<evidence type="ECO:0000313" key="3">
    <source>
        <dbReference type="Proteomes" id="UP000176593"/>
    </source>
</evidence>
<dbReference type="Proteomes" id="UP000176593">
    <property type="component" value="Unassembled WGS sequence"/>
</dbReference>
<evidence type="ECO:0000313" key="2">
    <source>
        <dbReference type="EMBL" id="OGL86857.1"/>
    </source>
</evidence>
<sequence>MRRPASIMLGAMILVVVGVVTVIMLGPAHNDQTQVIASGSSEYNHGHVEQVFIDEVAKLTRITWSKGDSTAELCWLSLTQPSQGTIAVTMVACESVKQIIAIEKQFSLEEKKP</sequence>
<keyword evidence="1" id="KW-0472">Membrane</keyword>
<evidence type="ECO:0000256" key="1">
    <source>
        <dbReference type="SAM" id="Phobius"/>
    </source>
</evidence>
<keyword evidence="1" id="KW-0812">Transmembrane</keyword>